<dbReference type="EMBL" id="BMYM01000001">
    <property type="protein sequence ID" value="GHD30488.1"/>
    <property type="molecule type" value="Genomic_DNA"/>
</dbReference>
<keyword evidence="9" id="KW-1185">Reference proteome</keyword>
<comment type="caution">
    <text evidence="8">The sequence shown here is derived from an EMBL/GenBank/DDBJ whole genome shotgun (WGS) entry which is preliminary data.</text>
</comment>
<feature type="transmembrane region" description="Helical" evidence="6">
    <location>
        <begin position="295"/>
        <end position="318"/>
    </location>
</feature>
<evidence type="ECO:0000313" key="9">
    <source>
        <dbReference type="Proteomes" id="UP000644693"/>
    </source>
</evidence>
<dbReference type="AlphaFoldDB" id="A0A918XH45"/>
<dbReference type="InterPro" id="IPR004869">
    <property type="entry name" value="MMPL_dom"/>
</dbReference>
<evidence type="ECO:0000256" key="4">
    <source>
        <dbReference type="ARBA" id="ARBA00022989"/>
    </source>
</evidence>
<accession>A0A918XH45</accession>
<reference evidence="8" key="1">
    <citation type="journal article" date="2014" name="Int. J. Syst. Evol. Microbiol.">
        <title>Complete genome sequence of Corynebacterium casei LMG S-19264T (=DSM 44701T), isolated from a smear-ripened cheese.</title>
        <authorList>
            <consortium name="US DOE Joint Genome Institute (JGI-PGF)"/>
            <person name="Walter F."/>
            <person name="Albersmeier A."/>
            <person name="Kalinowski J."/>
            <person name="Ruckert C."/>
        </authorList>
    </citation>
    <scope>NUCLEOTIDE SEQUENCE</scope>
    <source>
        <strain evidence="8">KCTC 23430</strain>
    </source>
</reference>
<feature type="domain" description="SSD" evidence="7">
    <location>
        <begin position="296"/>
        <end position="422"/>
    </location>
</feature>
<dbReference type="PANTHER" id="PTHR33406">
    <property type="entry name" value="MEMBRANE PROTEIN MJ1562-RELATED"/>
    <property type="match status" value="1"/>
</dbReference>
<feature type="transmembrane region" description="Helical" evidence="6">
    <location>
        <begin position="691"/>
        <end position="710"/>
    </location>
</feature>
<feature type="transmembrane region" description="Helical" evidence="6">
    <location>
        <begin position="784"/>
        <end position="801"/>
    </location>
</feature>
<dbReference type="SUPFAM" id="SSF82866">
    <property type="entry name" value="Multidrug efflux transporter AcrB transmembrane domain"/>
    <property type="match status" value="2"/>
</dbReference>
<keyword evidence="2" id="KW-1003">Cell membrane</keyword>
<evidence type="ECO:0000259" key="7">
    <source>
        <dbReference type="PROSITE" id="PS50156"/>
    </source>
</evidence>
<evidence type="ECO:0000313" key="8">
    <source>
        <dbReference type="EMBL" id="GHD30488.1"/>
    </source>
</evidence>
<protein>
    <recommendedName>
        <fullName evidence="7">SSD domain-containing protein</fullName>
    </recommendedName>
</protein>
<dbReference type="Gene3D" id="1.20.1640.10">
    <property type="entry name" value="Multidrug efflux transporter AcrB transmembrane domain"/>
    <property type="match status" value="2"/>
</dbReference>
<keyword evidence="4 6" id="KW-1133">Transmembrane helix</keyword>
<dbReference type="RefSeq" id="WP_189476228.1">
    <property type="nucleotide sequence ID" value="NZ_BMYM01000001.1"/>
</dbReference>
<feature type="transmembrane region" description="Helical" evidence="6">
    <location>
        <begin position="399"/>
        <end position="423"/>
    </location>
</feature>
<feature type="transmembrane region" description="Helical" evidence="6">
    <location>
        <begin position="368"/>
        <end position="387"/>
    </location>
</feature>
<gene>
    <name evidence="8" type="ORF">GCM10007053_12310</name>
</gene>
<feature type="transmembrane region" description="Helical" evidence="6">
    <location>
        <begin position="324"/>
        <end position="347"/>
    </location>
</feature>
<reference evidence="8" key="2">
    <citation type="submission" date="2020-09" db="EMBL/GenBank/DDBJ databases">
        <authorList>
            <person name="Sun Q."/>
            <person name="Kim S."/>
        </authorList>
    </citation>
    <scope>NUCLEOTIDE SEQUENCE</scope>
    <source>
        <strain evidence="8">KCTC 23430</strain>
    </source>
</reference>
<feature type="transmembrane region" description="Helical" evidence="6">
    <location>
        <begin position="746"/>
        <end position="764"/>
    </location>
</feature>
<evidence type="ECO:0000256" key="6">
    <source>
        <dbReference type="SAM" id="Phobius"/>
    </source>
</evidence>
<dbReference type="GO" id="GO:0005886">
    <property type="term" value="C:plasma membrane"/>
    <property type="evidence" value="ECO:0007669"/>
    <property type="project" value="UniProtKB-SubCell"/>
</dbReference>
<dbReference type="Proteomes" id="UP000644693">
    <property type="component" value="Unassembled WGS sequence"/>
</dbReference>
<dbReference type="PANTHER" id="PTHR33406:SF13">
    <property type="entry name" value="MEMBRANE PROTEIN YDFJ"/>
    <property type="match status" value="1"/>
</dbReference>
<feature type="transmembrane region" description="Helical" evidence="6">
    <location>
        <begin position="807"/>
        <end position="833"/>
    </location>
</feature>
<sequence>MTTIISAAITTWVLWVQRHARMVLATLVIASVAAAVAGTQLFSLNSDVGKLIKPSDDTRWYAQNEAHKAAFPQFENTAVIVITGPGSAVSRASEDLLARLRASDWYHTIAAPGSESFFEEHGLYYLSLDEVSALASDVQGLIDLVGQLPSTDLAGYLSLLTQLIQAQQFGIDTADAVALLSDKLNQALLNTSGPVAWFPDADNTADEQLRDQLIIVQGRQEFGADAPAEAVIKATREFMAATGQQYPEATLRLTGELAMADEEIRTALSGIQFAGLMSVVLLALILSIGVRSWSIVLVVFTLLACGVSMTTLFASLAVGSFNTLSLVFLVMFFGLGVDFALHYALRIEESLARADEQTDPLRAATDDIGSALLLCTLTSGLAFLAFFPTEYRGLAELGVISAGGMVIAFFLTVTLIPAWFSVVGMPSPWRAGDRKKQHFGLDQLQPNTVLIGTVFVAGIAAWFAKDARFDYSVLAIRDKNSEAITTLLELQEKALATDYSIAVLVPPESLDELVPQLLALPSVERLTRPLDILPKDQTAKAEALSDITGLDALPNEVAPFEATTTAEALEALLALSEQPISDEAITLLAELDGMALERLQGRLLPPLFESLQTMKPRLEAQPFDVEALPESVKSRLIAPDGRYRLEAIAGEPLNDLAAMDRFVGEVEAIAPNIAGRTVVERGVGQSVVRSFNMAVTLALTGIVVILLLYFREPLTPVLVLIPLGLATLFTFAIIELTGLTLNMANILVIPLIFGLGVDTGIHVVHRYHSAQSVTDVLQSSTPRAVTLSGLTTIGTFFSLSFSPHKGAASIGLILSIAISLLMVVTFVVLPALLARFEPLRRKRENAKPP</sequence>
<evidence type="ECO:0000256" key="1">
    <source>
        <dbReference type="ARBA" id="ARBA00004651"/>
    </source>
</evidence>
<keyword evidence="3 6" id="KW-0812">Transmembrane</keyword>
<organism evidence="8 9">
    <name type="scientific">Parahalioglobus pacificus</name>
    <dbReference type="NCBI Taxonomy" id="930806"/>
    <lineage>
        <taxon>Bacteria</taxon>
        <taxon>Pseudomonadati</taxon>
        <taxon>Pseudomonadota</taxon>
        <taxon>Gammaproteobacteria</taxon>
        <taxon>Cellvibrionales</taxon>
        <taxon>Halieaceae</taxon>
        <taxon>Parahalioglobus</taxon>
    </lineage>
</organism>
<dbReference type="InterPro" id="IPR050545">
    <property type="entry name" value="Mycobact_MmpL"/>
</dbReference>
<dbReference type="InterPro" id="IPR000731">
    <property type="entry name" value="SSD"/>
</dbReference>
<proteinExistence type="predicted"/>
<evidence type="ECO:0000256" key="2">
    <source>
        <dbReference type="ARBA" id="ARBA00022475"/>
    </source>
</evidence>
<dbReference type="PROSITE" id="PS50156">
    <property type="entry name" value="SSD"/>
    <property type="match status" value="1"/>
</dbReference>
<feature type="transmembrane region" description="Helical" evidence="6">
    <location>
        <begin position="267"/>
        <end position="288"/>
    </location>
</feature>
<feature type="transmembrane region" description="Helical" evidence="6">
    <location>
        <begin position="444"/>
        <end position="464"/>
    </location>
</feature>
<keyword evidence="5 6" id="KW-0472">Membrane</keyword>
<feature type="transmembrane region" description="Helical" evidence="6">
    <location>
        <begin position="717"/>
        <end position="734"/>
    </location>
</feature>
<name>A0A918XH45_9GAMM</name>
<dbReference type="Pfam" id="PF03176">
    <property type="entry name" value="MMPL"/>
    <property type="match status" value="2"/>
</dbReference>
<comment type="subcellular location">
    <subcellularLocation>
        <location evidence="1">Cell membrane</location>
        <topology evidence="1">Multi-pass membrane protein</topology>
    </subcellularLocation>
</comment>
<evidence type="ECO:0000256" key="5">
    <source>
        <dbReference type="ARBA" id="ARBA00023136"/>
    </source>
</evidence>
<evidence type="ECO:0000256" key="3">
    <source>
        <dbReference type="ARBA" id="ARBA00022692"/>
    </source>
</evidence>